<dbReference type="InterPro" id="IPR024975">
    <property type="entry name" value="NOV_C"/>
</dbReference>
<dbReference type="AlphaFoldDB" id="A0AAC9MZ90"/>
<dbReference type="Proteomes" id="UP000095210">
    <property type="component" value="Chromosome"/>
</dbReference>
<evidence type="ECO:0000313" key="3">
    <source>
        <dbReference type="EMBL" id="AOS63812.1"/>
    </source>
</evidence>
<feature type="domain" description="Type IV methyl-directed restriction enzyme EcoKMcrB subunit DNA-binding" evidence="1">
    <location>
        <begin position="14"/>
        <end position="190"/>
    </location>
</feature>
<keyword evidence="4" id="KW-1185">Reference proteome</keyword>
<dbReference type="Gene3D" id="3.30.920.90">
    <property type="match status" value="1"/>
</dbReference>
<evidence type="ECO:0008006" key="5">
    <source>
        <dbReference type="Google" id="ProtNLM"/>
    </source>
</evidence>
<dbReference type="Pfam" id="PF13020">
    <property type="entry name" value="NOV_C"/>
    <property type="match status" value="1"/>
</dbReference>
<organism evidence="3 4">
    <name type="scientific">Actinoalloteichus hymeniacidonis</name>
    <dbReference type="NCBI Taxonomy" id="340345"/>
    <lineage>
        <taxon>Bacteria</taxon>
        <taxon>Bacillati</taxon>
        <taxon>Actinomycetota</taxon>
        <taxon>Actinomycetes</taxon>
        <taxon>Pseudonocardiales</taxon>
        <taxon>Pseudonocardiaceae</taxon>
        <taxon>Actinoalloteichus</taxon>
    </lineage>
</organism>
<protein>
    <recommendedName>
        <fullName evidence="5">DUF3578 domain-containing protein</fullName>
    </recommendedName>
</protein>
<dbReference type="Pfam" id="PF12102">
    <property type="entry name" value="MrcB_N"/>
    <property type="match status" value="1"/>
</dbReference>
<accession>A0AAC9MZ90</accession>
<feature type="domain" description="Protein NO VEIN C-terminal" evidence="2">
    <location>
        <begin position="245"/>
        <end position="323"/>
    </location>
</feature>
<reference evidence="4" key="1">
    <citation type="submission" date="2016-03" db="EMBL/GenBank/DDBJ databases">
        <title>Complete genome sequence of the type strain Actinoalloteichus hymeniacidonis DSM 45092.</title>
        <authorList>
            <person name="Schaffert L."/>
            <person name="Albersmeier A."/>
            <person name="Winkler A."/>
            <person name="Kalinowski J."/>
            <person name="Zotchev S."/>
            <person name="Ruckert C."/>
        </authorList>
    </citation>
    <scope>NUCLEOTIDE SEQUENCE [LARGE SCALE GENOMIC DNA]</scope>
    <source>
        <strain evidence="4">HPA177(T) (DSM 45092(T))</strain>
    </source>
</reference>
<sequence>MIMRSSFEEVLTLQQSWTSENTEEMHRRGMLIRNEIPKVIRHHRNSRPGTDGDTEALEVAGSDGAGRKTIIPWVRIFSPARSPSATRGWYLVYLFGASGKSLYLSLIQGTAKWGNGSLVSRPADELSRRAEWARGVLAAEITDSPLVKQISLDTTAQLGRGYELGNVVAFRYARGHLPADDVLLRDLNFMERLLEILHGALDSALSIPGEPAPEVSDATIASRNIARARVDGPRFRLSAAERIAIERRAVQLASAHLISQGFAVRDVGATHSYDLDVTRSDSRLFVEVKGTTTDGAEIVLTAAEVELHKKEYPHNALIVVTNIALDSTSVPPVAIGGTLYMIRPWEVSEAALRPISYRYSLDQHDRGRPS</sequence>
<proteinExistence type="predicted"/>
<gene>
    <name evidence="3" type="ORF">TL08_15015</name>
</gene>
<evidence type="ECO:0000313" key="4">
    <source>
        <dbReference type="Proteomes" id="UP000095210"/>
    </source>
</evidence>
<dbReference type="EMBL" id="CP014859">
    <property type="protein sequence ID" value="AOS63812.1"/>
    <property type="molecule type" value="Genomic_DNA"/>
</dbReference>
<evidence type="ECO:0000259" key="2">
    <source>
        <dbReference type="Pfam" id="PF13020"/>
    </source>
</evidence>
<dbReference type="InterPro" id="IPR021961">
    <property type="entry name" value="McrB_DNA-bd"/>
</dbReference>
<evidence type="ECO:0000259" key="1">
    <source>
        <dbReference type="Pfam" id="PF12102"/>
    </source>
</evidence>
<name>A0AAC9MZ90_9PSEU</name>
<dbReference type="KEGG" id="ahm:TL08_15015"/>